<name>A0A0F9I6D8_9ZZZZ</name>
<dbReference type="AlphaFoldDB" id="A0A0F9I6D8"/>
<comment type="caution">
    <text evidence="2">The sequence shown here is derived from an EMBL/GenBank/DDBJ whole genome shotgun (WGS) entry which is preliminary data.</text>
</comment>
<dbReference type="NCBIfam" id="NF033545">
    <property type="entry name" value="transpos_IS630"/>
    <property type="match status" value="1"/>
</dbReference>
<dbReference type="Gene3D" id="3.30.420.10">
    <property type="entry name" value="Ribonuclease H-like superfamily/Ribonuclease H"/>
    <property type="match status" value="1"/>
</dbReference>
<dbReference type="EMBL" id="LAZR01014959">
    <property type="protein sequence ID" value="KKM15219.1"/>
    <property type="molecule type" value="Genomic_DNA"/>
</dbReference>
<dbReference type="Pfam" id="PF13358">
    <property type="entry name" value="DDE_3"/>
    <property type="match status" value="1"/>
</dbReference>
<protein>
    <recommendedName>
        <fullName evidence="1">Tc1-like transposase DDE domain-containing protein</fullName>
    </recommendedName>
</protein>
<feature type="domain" description="Tc1-like transposase DDE" evidence="1">
    <location>
        <begin position="17"/>
        <end position="168"/>
    </location>
</feature>
<dbReference type="InterPro" id="IPR038717">
    <property type="entry name" value="Tc1-like_DDE_dom"/>
</dbReference>
<proteinExistence type="predicted"/>
<organism evidence="2">
    <name type="scientific">marine sediment metagenome</name>
    <dbReference type="NCBI Taxonomy" id="412755"/>
    <lineage>
        <taxon>unclassified sequences</taxon>
        <taxon>metagenomes</taxon>
        <taxon>ecological metagenomes</taxon>
    </lineage>
</organism>
<dbReference type="InterPro" id="IPR047655">
    <property type="entry name" value="Transpos_IS630-like"/>
</dbReference>
<accession>A0A0F9I6D8</accession>
<gene>
    <name evidence="2" type="ORF">LCGC14_1698240</name>
</gene>
<evidence type="ECO:0000313" key="2">
    <source>
        <dbReference type="EMBL" id="KKM15219.1"/>
    </source>
</evidence>
<dbReference type="InterPro" id="IPR036397">
    <property type="entry name" value="RNaseH_sf"/>
</dbReference>
<sequence>MNEVLDLYALPYDEKEPVVCVDEKSLQLLDDVRKSLPLKPGFGIRVDYQYKRKGTTNIFVGVEPKGKKRVLKVSTRKTKRDYANYILELLTIHYPKAKKVHLVADNLNTHPLKCLKEMLGENHSIFKRLVLHFTPIHASWLNQAELEIGALESQCLNGRRFPNEETLRIEVQAWVHERNRQKIGLNWKFTRKQAEVKFKIKSKPN</sequence>
<evidence type="ECO:0000259" key="1">
    <source>
        <dbReference type="Pfam" id="PF13358"/>
    </source>
</evidence>
<dbReference type="GO" id="GO:0003676">
    <property type="term" value="F:nucleic acid binding"/>
    <property type="evidence" value="ECO:0007669"/>
    <property type="project" value="InterPro"/>
</dbReference>
<reference evidence="2" key="1">
    <citation type="journal article" date="2015" name="Nature">
        <title>Complex archaea that bridge the gap between prokaryotes and eukaryotes.</title>
        <authorList>
            <person name="Spang A."/>
            <person name="Saw J.H."/>
            <person name="Jorgensen S.L."/>
            <person name="Zaremba-Niedzwiedzka K."/>
            <person name="Martijn J."/>
            <person name="Lind A.E."/>
            <person name="van Eijk R."/>
            <person name="Schleper C."/>
            <person name="Guy L."/>
            <person name="Ettema T.J."/>
        </authorList>
    </citation>
    <scope>NUCLEOTIDE SEQUENCE</scope>
</reference>